<dbReference type="RefSeq" id="WP_279298788.1">
    <property type="nucleotide sequence ID" value="NZ_JAOTIF010000020.1"/>
</dbReference>
<proteinExistence type="predicted"/>
<name>A0A9X3BGQ5_9BACT</name>
<evidence type="ECO:0000313" key="2">
    <source>
        <dbReference type="Proteomes" id="UP001155483"/>
    </source>
</evidence>
<dbReference type="EMBL" id="JAOTIF010000020">
    <property type="protein sequence ID" value="MCU7551349.1"/>
    <property type="molecule type" value="Genomic_DNA"/>
</dbReference>
<organism evidence="1 2">
    <name type="scientific">Paraflavisolibacter caeni</name>
    <dbReference type="NCBI Taxonomy" id="2982496"/>
    <lineage>
        <taxon>Bacteria</taxon>
        <taxon>Pseudomonadati</taxon>
        <taxon>Bacteroidota</taxon>
        <taxon>Chitinophagia</taxon>
        <taxon>Chitinophagales</taxon>
        <taxon>Chitinophagaceae</taxon>
        <taxon>Paraflavisolibacter</taxon>
    </lineage>
</organism>
<evidence type="ECO:0000313" key="1">
    <source>
        <dbReference type="EMBL" id="MCU7551349.1"/>
    </source>
</evidence>
<protein>
    <submittedName>
        <fullName evidence="1">Uncharacterized protein</fullName>
    </submittedName>
</protein>
<gene>
    <name evidence="1" type="ORF">OCK74_19665</name>
</gene>
<comment type="caution">
    <text evidence="1">The sequence shown here is derived from an EMBL/GenBank/DDBJ whole genome shotgun (WGS) entry which is preliminary data.</text>
</comment>
<reference evidence="1" key="2">
    <citation type="submission" date="2023-04" db="EMBL/GenBank/DDBJ databases">
        <title>Paracnuella aquatica gen. nov., sp. nov., a member of the family Chitinophagaceae isolated from a hot spring.</title>
        <authorList>
            <person name="Wang C."/>
        </authorList>
    </citation>
    <scope>NUCLEOTIDE SEQUENCE</scope>
    <source>
        <strain evidence="1">LB-8</strain>
    </source>
</reference>
<sequence length="45" mass="4993">MAAPELSFSNESPISGFNPFKNTLPAGSYEVIWKIELGQYDEADE</sequence>
<accession>A0A9X3BGQ5</accession>
<keyword evidence="2" id="KW-1185">Reference proteome</keyword>
<dbReference type="Proteomes" id="UP001155483">
    <property type="component" value="Unassembled WGS sequence"/>
</dbReference>
<reference evidence="1" key="1">
    <citation type="submission" date="2022-09" db="EMBL/GenBank/DDBJ databases">
        <authorList>
            <person name="Yuan C."/>
            <person name="Ke Z."/>
        </authorList>
    </citation>
    <scope>NUCLEOTIDE SEQUENCE</scope>
    <source>
        <strain evidence="1">LB-8</strain>
    </source>
</reference>
<dbReference type="AlphaFoldDB" id="A0A9X3BGQ5"/>